<dbReference type="Gene3D" id="3.30.530.20">
    <property type="match status" value="1"/>
</dbReference>
<comment type="similarity">
    <text evidence="1">Belongs to the AHA1 family.</text>
</comment>
<dbReference type="InterPro" id="IPR023393">
    <property type="entry name" value="START-like_dom_sf"/>
</dbReference>
<evidence type="ECO:0000256" key="1">
    <source>
        <dbReference type="ARBA" id="ARBA00006817"/>
    </source>
</evidence>
<name>A0A916UZA8_9HYPH</name>
<organism evidence="3 4">
    <name type="scientific">Chelatococcus reniformis</name>
    <dbReference type="NCBI Taxonomy" id="1494448"/>
    <lineage>
        <taxon>Bacteria</taxon>
        <taxon>Pseudomonadati</taxon>
        <taxon>Pseudomonadota</taxon>
        <taxon>Alphaproteobacteria</taxon>
        <taxon>Hyphomicrobiales</taxon>
        <taxon>Chelatococcaceae</taxon>
        <taxon>Chelatococcus</taxon>
    </lineage>
</organism>
<dbReference type="InterPro" id="IPR013538">
    <property type="entry name" value="ASHA1/2-like_C"/>
</dbReference>
<dbReference type="CDD" id="cd07814">
    <property type="entry name" value="SRPBCC_CalC_Aha1-like"/>
    <property type="match status" value="1"/>
</dbReference>
<dbReference type="RefSeq" id="WP_188612706.1">
    <property type="nucleotide sequence ID" value="NZ_BMGG01000013.1"/>
</dbReference>
<reference evidence="3" key="2">
    <citation type="submission" date="2020-09" db="EMBL/GenBank/DDBJ databases">
        <authorList>
            <person name="Sun Q."/>
            <person name="Zhou Y."/>
        </authorList>
    </citation>
    <scope>NUCLEOTIDE SEQUENCE</scope>
    <source>
        <strain evidence="3">CGMCC 1.12919</strain>
    </source>
</reference>
<protein>
    <submittedName>
        <fullName evidence="3">Activator of HSP90 ATPase</fullName>
    </submittedName>
</protein>
<reference evidence="3" key="1">
    <citation type="journal article" date="2014" name="Int. J. Syst. Evol. Microbiol.">
        <title>Complete genome sequence of Corynebacterium casei LMG S-19264T (=DSM 44701T), isolated from a smear-ripened cheese.</title>
        <authorList>
            <consortium name="US DOE Joint Genome Institute (JGI-PGF)"/>
            <person name="Walter F."/>
            <person name="Albersmeier A."/>
            <person name="Kalinowski J."/>
            <person name="Ruckert C."/>
        </authorList>
    </citation>
    <scope>NUCLEOTIDE SEQUENCE</scope>
    <source>
        <strain evidence="3">CGMCC 1.12919</strain>
    </source>
</reference>
<keyword evidence="4" id="KW-1185">Reference proteome</keyword>
<dbReference type="EMBL" id="BMGG01000013">
    <property type="protein sequence ID" value="GGC92798.1"/>
    <property type="molecule type" value="Genomic_DNA"/>
</dbReference>
<proteinExistence type="inferred from homology"/>
<dbReference type="AlphaFoldDB" id="A0A916UZA8"/>
<evidence type="ECO:0000313" key="4">
    <source>
        <dbReference type="Proteomes" id="UP000637002"/>
    </source>
</evidence>
<dbReference type="Proteomes" id="UP000637002">
    <property type="component" value="Unassembled WGS sequence"/>
</dbReference>
<dbReference type="Pfam" id="PF08327">
    <property type="entry name" value="AHSA1"/>
    <property type="match status" value="1"/>
</dbReference>
<comment type="caution">
    <text evidence="3">The sequence shown here is derived from an EMBL/GenBank/DDBJ whole genome shotgun (WGS) entry which is preliminary data.</text>
</comment>
<dbReference type="SUPFAM" id="SSF55961">
    <property type="entry name" value="Bet v1-like"/>
    <property type="match status" value="1"/>
</dbReference>
<feature type="domain" description="Activator of Hsp90 ATPase homologue 1/2-like C-terminal" evidence="2">
    <location>
        <begin position="14"/>
        <end position="131"/>
    </location>
</feature>
<evidence type="ECO:0000313" key="3">
    <source>
        <dbReference type="EMBL" id="GGC92798.1"/>
    </source>
</evidence>
<evidence type="ECO:0000259" key="2">
    <source>
        <dbReference type="Pfam" id="PF08327"/>
    </source>
</evidence>
<accession>A0A916UZA8</accession>
<sequence length="141" mass="15277">MSSHSLRHVVNIDADHAKVHRALTTPEGLAGWTMAEVSGDGDVGSKWVLKYGRGPTFHWEIVAHDADKVSWKCTEGPGDSVGTTATFHLGTEPRGRVQVTFDHAGWPHDGGNFAKCNSLWGAMLHHLRAYTEKGTVAPAHS</sequence>
<gene>
    <name evidence="3" type="ORF">GCM10010994_58260</name>
</gene>